<dbReference type="RefSeq" id="WP_053511082.1">
    <property type="nucleotide sequence ID" value="NZ_CP011288.1"/>
</dbReference>
<dbReference type="EMBL" id="DAARAS010000071">
    <property type="protein sequence ID" value="HAE1650368.1"/>
    <property type="molecule type" value="Genomic_DNA"/>
</dbReference>
<reference evidence="2" key="5">
    <citation type="submission" date="2018-08" db="EMBL/GenBank/DDBJ databases">
        <authorList>
            <person name="Ashton P.M."/>
            <person name="Dallman T."/>
            <person name="Nair S."/>
            <person name="De Pinna E."/>
            <person name="Peters T."/>
            <person name="Grant K."/>
        </authorList>
    </citation>
    <scope>NUCLEOTIDE SEQUENCE [LARGE SCALE GENOMIC DNA]</scope>
    <source>
        <strain evidence="2">294779</strain>
        <strain evidence="3">481463</strain>
    </source>
</reference>
<evidence type="ECO:0000313" key="2">
    <source>
        <dbReference type="EMBL" id="ECC3916180.1"/>
    </source>
</evidence>
<name>A0A2I5HGS1_SALDZ</name>
<dbReference type="EMBL" id="DAAGPR010000036">
    <property type="protein sequence ID" value="HAB4051133.1"/>
    <property type="molecule type" value="Genomic_DNA"/>
</dbReference>
<dbReference type="EMBL" id="AAIBIC010000028">
    <property type="protein sequence ID" value="ECC3916180.1"/>
    <property type="molecule type" value="Genomic_DNA"/>
</dbReference>
<evidence type="ECO:0000313" key="6">
    <source>
        <dbReference type="EMBL" id="HAB4051133.1"/>
    </source>
</evidence>
<proteinExistence type="predicted"/>
<dbReference type="Proteomes" id="UP000839735">
    <property type="component" value="Unassembled WGS sequence"/>
</dbReference>
<accession>A0A2I5HGS1</accession>
<evidence type="ECO:0000313" key="9">
    <source>
        <dbReference type="EMBL" id="HAE1596182.1"/>
    </source>
</evidence>
<dbReference type="EMBL" id="CP075144">
    <property type="protein sequence ID" value="QWJ67511.1"/>
    <property type="molecule type" value="Genomic_DNA"/>
</dbReference>
<dbReference type="EMBL" id="CP023345">
    <property type="protein sequence ID" value="ATW54764.1"/>
    <property type="molecule type" value="Genomic_DNA"/>
</dbReference>
<dbReference type="Proteomes" id="UP000230639">
    <property type="component" value="Chromosome"/>
</dbReference>
<evidence type="ECO:0000313" key="8">
    <source>
        <dbReference type="EMBL" id="HAC6766662.1"/>
    </source>
</evidence>
<reference evidence="4" key="3">
    <citation type="submission" date="2018-07" db="EMBL/GenBank/DDBJ databases">
        <authorList>
            <consortium name="PulseNet: The National Subtyping Network for Foodborne Disease Surveillance"/>
            <person name="Tarr C.L."/>
            <person name="Trees E."/>
            <person name="Katz L.S."/>
            <person name="Carleton-Romer H.A."/>
            <person name="Stroika S."/>
            <person name="Kucerova Z."/>
            <person name="Roache K.F."/>
            <person name="Sabol A.L."/>
            <person name="Besser J."/>
            <person name="Gerner-Smidt P."/>
        </authorList>
    </citation>
    <scope>NUCLEOTIDE SEQUENCE</scope>
    <source>
        <strain evidence="4">PNUSAS008615</strain>
    </source>
</reference>
<reference evidence="1 12" key="1">
    <citation type="submission" date="2017-09" db="EMBL/GenBank/DDBJ databases">
        <title>Complete genome of Salmonella enterica subsp. diarizonae isolated from stool of a patient with bacterial enteropathy.</title>
        <authorList>
            <person name="Zhou J."/>
            <person name="Chen Q."/>
            <person name="Guo L."/>
            <person name="Fan J."/>
        </authorList>
    </citation>
    <scope>NUCLEOTIDE SEQUENCE [LARGE SCALE GENOMIC DNA]</scope>
    <source>
        <strain evidence="1 12">HZS154</strain>
    </source>
</reference>
<dbReference type="EMBL" id="AAMIRF010000020">
    <property type="protein sequence ID" value="EDH7456760.1"/>
    <property type="molecule type" value="Genomic_DNA"/>
</dbReference>
<evidence type="ECO:0000313" key="12">
    <source>
        <dbReference type="Proteomes" id="UP000230639"/>
    </source>
</evidence>
<evidence type="ECO:0000313" key="3">
    <source>
        <dbReference type="EMBL" id="ECJ2911446.1"/>
    </source>
</evidence>
<dbReference type="EMBL" id="DAAGTH010000020">
    <property type="protein sequence ID" value="HAB4465598.1"/>
    <property type="molecule type" value="Genomic_DNA"/>
</dbReference>
<reference evidence="5" key="6">
    <citation type="submission" date="2019-10" db="EMBL/GenBank/DDBJ databases">
        <authorList>
            <consortium name="NCBI Pathogen Detection Project"/>
        </authorList>
    </citation>
    <scope>NUCLEOTIDE SEQUENCE</scope>
    <source>
        <strain evidence="8">11-1391</strain>
        <strain evidence="5">Salmonella enterica</strain>
    </source>
</reference>
<reference evidence="11" key="7">
    <citation type="submission" date="2021-05" db="EMBL/GenBank/DDBJ databases">
        <title>Whole genome PacBio Sequel sequence of Salmonella enterica subsp. enterica.</title>
        <authorList>
            <person name="Hoffmann M."/>
            <person name="Balkey M."/>
            <person name="Luo Y."/>
        </authorList>
    </citation>
    <scope>NUCLEOTIDE SEQUENCE</scope>
    <source>
        <strain evidence="11">CFSAN030538</strain>
    </source>
</reference>
<evidence type="ECO:0000313" key="4">
    <source>
        <dbReference type="EMBL" id="EDH7456760.1"/>
    </source>
</evidence>
<reference evidence="11" key="4">
    <citation type="submission" date="2018-07" db="EMBL/GenBank/DDBJ databases">
        <authorList>
            <consortium name="GenomeTrakr network: Whole genome sequencing for foodborne pathogen traceback"/>
        </authorList>
    </citation>
    <scope>NUCLEOTIDE SEQUENCE</scope>
    <source>
        <strain evidence="11">CFSAN030538</strain>
    </source>
</reference>
<evidence type="ECO:0000313" key="11">
    <source>
        <dbReference type="EMBL" id="QWJ67511.1"/>
    </source>
</evidence>
<dbReference type="EMBL" id="AAIXUH010000001">
    <property type="protein sequence ID" value="ECJ2911446.1"/>
    <property type="molecule type" value="Genomic_DNA"/>
</dbReference>
<evidence type="ECO:0000313" key="5">
    <source>
        <dbReference type="EMBL" id="HAB1980554.1"/>
    </source>
</evidence>
<organism evidence="1 12">
    <name type="scientific">Salmonella diarizonae</name>
    <dbReference type="NCBI Taxonomy" id="59204"/>
    <lineage>
        <taxon>Bacteria</taxon>
        <taxon>Pseudomonadati</taxon>
        <taxon>Pseudomonadota</taxon>
        <taxon>Gammaproteobacteria</taxon>
        <taxon>Enterobacterales</taxon>
        <taxon>Enterobacteriaceae</taxon>
        <taxon>Salmonella</taxon>
    </lineage>
</organism>
<protein>
    <submittedName>
        <fullName evidence="1">Uncharacterized protein</fullName>
    </submittedName>
</protein>
<evidence type="ECO:0000313" key="7">
    <source>
        <dbReference type="EMBL" id="HAB4465598.1"/>
    </source>
</evidence>
<dbReference type="EMBL" id="DAAMII010000025">
    <property type="protein sequence ID" value="HAC6766662.1"/>
    <property type="molecule type" value="Genomic_DNA"/>
</dbReference>
<gene>
    <name evidence="11" type="ORF">ABB53_011905</name>
    <name evidence="4" type="ORF">B4V94_15175</name>
    <name evidence="1" type="ORF">CNQ75_09700</name>
    <name evidence="2" type="ORF">CTQ69_19760</name>
    <name evidence="3" type="ORF">FNI27_00130</name>
    <name evidence="8" type="ORF">G0D47_18830</name>
    <name evidence="10" type="ORF">G2974_18655</name>
    <name evidence="9" type="ORF">G2997_16215</name>
    <name evidence="5" type="ORF">GB034_21575</name>
    <name evidence="6" type="ORF">GBY29_15205</name>
    <name evidence="7" type="ORF">GBZ04_12905</name>
</gene>
<sequence length="178" mass="20606">MPLPVRLTPTEIHHDKMQSMTSIAEELTNLIDTGSDETSSKVYALIEKWNIFAVTRFEFSDFRDYHSWISTENFVKTALYQAKYQADLSFHEAKQIIEFISTAEGNEALQGYALSLIELNFSEPCVSDLFYYPEYWFKNDSMSDVNLTYDEILGYLMKKSGRWLPDAPEIDLPYPLPA</sequence>
<evidence type="ECO:0000313" key="10">
    <source>
        <dbReference type="EMBL" id="HAE1650368.1"/>
    </source>
</evidence>
<dbReference type="EMBL" id="DAAFXY010000091">
    <property type="protein sequence ID" value="HAB1980554.1"/>
    <property type="molecule type" value="Genomic_DNA"/>
</dbReference>
<dbReference type="AlphaFoldDB" id="A0A2I5HGS1"/>
<dbReference type="STRING" id="59204.UQ49_11860"/>
<evidence type="ECO:0000313" key="1">
    <source>
        <dbReference type="EMBL" id="ATW54764.1"/>
    </source>
</evidence>
<reference evidence="5" key="2">
    <citation type="journal article" date="2018" name="Genome Biol.">
        <title>SKESA: strategic k-mer extension for scrupulous assemblies.</title>
        <authorList>
            <person name="Souvorov A."/>
            <person name="Agarwala R."/>
            <person name="Lipman D.J."/>
        </authorList>
    </citation>
    <scope>NUCLEOTIDE SEQUENCE</scope>
    <source>
        <strain evidence="8">11-1391</strain>
        <strain evidence="5">Salmonella enterica</strain>
    </source>
</reference>
<dbReference type="EMBL" id="DAAQZP010000042">
    <property type="protein sequence ID" value="HAE1596182.1"/>
    <property type="molecule type" value="Genomic_DNA"/>
</dbReference>